<dbReference type="InterPro" id="IPR004360">
    <property type="entry name" value="Glyas_Fos-R_dOase_dom"/>
</dbReference>
<dbReference type="PROSITE" id="PS51819">
    <property type="entry name" value="VOC"/>
    <property type="match status" value="1"/>
</dbReference>
<dbReference type="SUPFAM" id="SSF54593">
    <property type="entry name" value="Glyoxalase/Bleomycin resistance protein/Dihydroxybiphenyl dioxygenase"/>
    <property type="match status" value="1"/>
</dbReference>
<dbReference type="PANTHER" id="PTHR46036:SF5">
    <property type="entry name" value="LACTOYLGLUTATHIONE LYASE"/>
    <property type="match status" value="1"/>
</dbReference>
<evidence type="ECO:0000313" key="6">
    <source>
        <dbReference type="EMBL" id="OCL26689.1"/>
    </source>
</evidence>
<dbReference type="GO" id="GO:0004462">
    <property type="term" value="F:lactoylglutathione lyase activity"/>
    <property type="evidence" value="ECO:0007669"/>
    <property type="project" value="TreeGrafter"/>
</dbReference>
<evidence type="ECO:0000256" key="3">
    <source>
        <dbReference type="ARBA" id="ARBA00032460"/>
    </source>
</evidence>
<keyword evidence="6" id="KW-0456">Lyase</keyword>
<dbReference type="GO" id="GO:0005737">
    <property type="term" value="C:cytoplasm"/>
    <property type="evidence" value="ECO:0007669"/>
    <property type="project" value="TreeGrafter"/>
</dbReference>
<dbReference type="PANTHER" id="PTHR46036">
    <property type="entry name" value="LACTOYLGLUTATHIONE LYASE"/>
    <property type="match status" value="1"/>
</dbReference>
<dbReference type="RefSeq" id="WP_068718769.1">
    <property type="nucleotide sequence ID" value="NZ_LWDV01000009.1"/>
</dbReference>
<dbReference type="Gene3D" id="3.10.180.10">
    <property type="entry name" value="2,3-Dihydroxybiphenyl 1,2-Dioxygenase, domain 1"/>
    <property type="match status" value="1"/>
</dbReference>
<dbReference type="Proteomes" id="UP000093514">
    <property type="component" value="Unassembled WGS sequence"/>
</dbReference>
<evidence type="ECO:0000256" key="2">
    <source>
        <dbReference type="ARBA" id="ARBA00030892"/>
    </source>
</evidence>
<evidence type="ECO:0000256" key="1">
    <source>
        <dbReference type="ARBA" id="ARBA00030291"/>
    </source>
</evidence>
<proteinExistence type="predicted"/>
<dbReference type="InterPro" id="IPR037523">
    <property type="entry name" value="VOC_core"/>
</dbReference>
<accession>A0A1C0A8U8</accession>
<keyword evidence="7" id="KW-1185">Reference proteome</keyword>
<evidence type="ECO:0000256" key="4">
    <source>
        <dbReference type="ARBA" id="ARBA00033298"/>
    </source>
</evidence>
<evidence type="ECO:0000313" key="7">
    <source>
        <dbReference type="Proteomes" id="UP000093514"/>
    </source>
</evidence>
<dbReference type="Pfam" id="PF00903">
    <property type="entry name" value="Glyoxalase"/>
    <property type="match status" value="1"/>
</dbReference>
<reference evidence="7" key="1">
    <citation type="submission" date="2016-07" db="EMBL/GenBank/DDBJ databases">
        <authorList>
            <person name="Florea S."/>
            <person name="Webb J.S."/>
            <person name="Jaromczyk J."/>
            <person name="Schardl C.L."/>
        </authorList>
    </citation>
    <scope>NUCLEOTIDE SEQUENCE [LARGE SCALE GENOMIC DNA]</scope>
    <source>
        <strain evidence="7">Z6</strain>
    </source>
</reference>
<sequence length="129" mass="15179">MSQTYKYVHACVRVLDLEKSIKFYEDALNFEISRRRDFPEYKFSLVYMKSPVGDFELELTYNYDRKEPYTVGDGYSHFAVVVDDLEDSYKRHKEAGYQVGDIKSLSKEASGGYYFLTDPDGYRTEIIQK</sequence>
<dbReference type="InterPro" id="IPR029068">
    <property type="entry name" value="Glyas_Bleomycin-R_OHBP_Dase"/>
</dbReference>
<reference evidence="6 7" key="2">
    <citation type="submission" date="2016-08" db="EMBL/GenBank/DDBJ databases">
        <title>Orenia metallireducens sp. nov. strain Z6, a Novel Metal-reducing Firmicute from the Deep Subsurface.</title>
        <authorList>
            <person name="Maxim B.I."/>
            <person name="Kenneth K."/>
            <person name="Flynn T.M."/>
            <person name="Oloughlin E.J."/>
            <person name="Locke R.A."/>
            <person name="Weber J.R."/>
            <person name="Egan S.M."/>
            <person name="Mackie R.I."/>
            <person name="Cann I.K."/>
        </authorList>
    </citation>
    <scope>NUCLEOTIDE SEQUENCE [LARGE SCALE GENOMIC DNA]</scope>
    <source>
        <strain evidence="6 7">Z6</strain>
    </source>
</reference>
<dbReference type="GO" id="GO:0019243">
    <property type="term" value="P:methylglyoxal catabolic process to D-lactate via S-lactoyl-glutathione"/>
    <property type="evidence" value="ECO:0007669"/>
    <property type="project" value="TreeGrafter"/>
</dbReference>
<organism evidence="6 7">
    <name type="scientific">Orenia metallireducens</name>
    <dbReference type="NCBI Taxonomy" id="1413210"/>
    <lineage>
        <taxon>Bacteria</taxon>
        <taxon>Bacillati</taxon>
        <taxon>Bacillota</taxon>
        <taxon>Clostridia</taxon>
        <taxon>Halanaerobiales</taxon>
        <taxon>Halobacteroidaceae</taxon>
        <taxon>Orenia</taxon>
    </lineage>
</organism>
<name>A0A1C0A8U8_9FIRM</name>
<dbReference type="OrthoDB" id="192739at2"/>
<feature type="domain" description="VOC" evidence="5">
    <location>
        <begin position="6"/>
        <end position="129"/>
    </location>
</feature>
<evidence type="ECO:0000259" key="5">
    <source>
        <dbReference type="PROSITE" id="PS51819"/>
    </source>
</evidence>
<dbReference type="AlphaFoldDB" id="A0A1C0A8U8"/>
<gene>
    <name evidence="6" type="ORF">U472_11995</name>
</gene>
<protein>
    <recommendedName>
        <fullName evidence="2">Aldoketomutase</fullName>
    </recommendedName>
    <alternativeName>
        <fullName evidence="1">Ketone-aldehyde mutase</fullName>
    </alternativeName>
    <alternativeName>
        <fullName evidence="3">Methylglyoxalase</fullName>
    </alternativeName>
    <alternativeName>
        <fullName evidence="4">S-D-lactoylglutathione methylglyoxal lyase</fullName>
    </alternativeName>
</protein>
<dbReference type="EMBL" id="LWDV01000009">
    <property type="protein sequence ID" value="OCL26689.1"/>
    <property type="molecule type" value="Genomic_DNA"/>
</dbReference>
<comment type="caution">
    <text evidence="6">The sequence shown here is derived from an EMBL/GenBank/DDBJ whole genome shotgun (WGS) entry which is preliminary data.</text>
</comment>